<gene>
    <name evidence="2" type="ORF">FYJ55_06925</name>
</gene>
<dbReference type="SUPFAM" id="SSF55469">
    <property type="entry name" value="FMN-dependent nitroreductase-like"/>
    <property type="match status" value="1"/>
</dbReference>
<dbReference type="EMBL" id="VUMR01000034">
    <property type="protein sequence ID" value="MSS56624.1"/>
    <property type="molecule type" value="Genomic_DNA"/>
</dbReference>
<keyword evidence="3" id="KW-1185">Reference proteome</keyword>
<dbReference type="NCBIfam" id="TIGR03605">
    <property type="entry name" value="antibiot_sagB"/>
    <property type="match status" value="1"/>
</dbReference>
<dbReference type="InterPro" id="IPR020051">
    <property type="entry name" value="SagB-type_dehydrogenase"/>
</dbReference>
<reference evidence="2 3" key="1">
    <citation type="submission" date="2019-08" db="EMBL/GenBank/DDBJ databases">
        <title>In-depth cultivation of the pig gut microbiome towards novel bacterial diversity and tailored functional studies.</title>
        <authorList>
            <person name="Wylensek D."/>
            <person name="Hitch T.C.A."/>
            <person name="Clavel T."/>
        </authorList>
    </citation>
    <scope>NUCLEOTIDE SEQUENCE [LARGE SCALE GENOMIC DNA]</scope>
    <source>
        <strain evidence="2 3">LKV-472-APC-3</strain>
    </source>
</reference>
<accession>A0A6N7VJF9</accession>
<evidence type="ECO:0000259" key="1">
    <source>
        <dbReference type="Pfam" id="PF00881"/>
    </source>
</evidence>
<dbReference type="InterPro" id="IPR029479">
    <property type="entry name" value="Nitroreductase"/>
</dbReference>
<dbReference type="Gene3D" id="3.40.109.10">
    <property type="entry name" value="NADH Oxidase"/>
    <property type="match status" value="1"/>
</dbReference>
<dbReference type="PANTHER" id="PTHR43745">
    <property type="entry name" value="NITROREDUCTASE MJ1384-RELATED"/>
    <property type="match status" value="1"/>
</dbReference>
<dbReference type="GeneID" id="93159023"/>
<dbReference type="InterPro" id="IPR000415">
    <property type="entry name" value="Nitroreductase-like"/>
</dbReference>
<dbReference type="GO" id="GO:0016491">
    <property type="term" value="F:oxidoreductase activity"/>
    <property type="evidence" value="ECO:0007669"/>
    <property type="project" value="InterPro"/>
</dbReference>
<organism evidence="2 3">
    <name type="scientific">Holdemanella porci</name>
    <dbReference type="NCBI Taxonomy" id="2652276"/>
    <lineage>
        <taxon>Bacteria</taxon>
        <taxon>Bacillati</taxon>
        <taxon>Bacillota</taxon>
        <taxon>Erysipelotrichia</taxon>
        <taxon>Erysipelotrichales</taxon>
        <taxon>Erysipelotrichaceae</taxon>
        <taxon>Holdemanella</taxon>
    </lineage>
</organism>
<evidence type="ECO:0000313" key="3">
    <source>
        <dbReference type="Proteomes" id="UP000434241"/>
    </source>
</evidence>
<sequence>MNYSDLKYDIEEFESDQDKKLPQPPLVKAAMRKDSIELPKNFDALSVHSNFLDIINTRHSSRVYTQEPMSLLELSYMLWTCQGVKQIRGKKYATLRTVPSGGARHGFELYFVCQNVEGLNPGTYHYLPMEHHIEFLNPIEKVSDILASSLCDQLWALKANVIFYFSYIPYRTEWRYGHLAHRIALVDLGHVGENIYLASTSIGLGTCGIGACVTRICDEMFELEGENEFIIYAQPIGKVNKEDFVKEKSFYEFVEKEGL</sequence>
<dbReference type="AlphaFoldDB" id="A0A6N7VJF9"/>
<evidence type="ECO:0000313" key="2">
    <source>
        <dbReference type="EMBL" id="MSS56624.1"/>
    </source>
</evidence>
<dbReference type="PANTHER" id="PTHR43745:SF2">
    <property type="entry name" value="NITROREDUCTASE MJ1384-RELATED"/>
    <property type="match status" value="1"/>
</dbReference>
<proteinExistence type="predicted"/>
<dbReference type="CDD" id="cd02142">
    <property type="entry name" value="McbC_SagB-like_oxidoreductase"/>
    <property type="match status" value="1"/>
</dbReference>
<dbReference type="RefSeq" id="WP_154556210.1">
    <property type="nucleotide sequence ID" value="NZ_VUMR01000034.1"/>
</dbReference>
<name>A0A6N7VJF9_9FIRM</name>
<protein>
    <submittedName>
        <fullName evidence="2">SagB/ThcOx family dehydrogenase</fullName>
    </submittedName>
</protein>
<dbReference type="Pfam" id="PF00881">
    <property type="entry name" value="Nitroreductase"/>
    <property type="match status" value="1"/>
</dbReference>
<dbReference type="Proteomes" id="UP000434241">
    <property type="component" value="Unassembled WGS sequence"/>
</dbReference>
<comment type="caution">
    <text evidence="2">The sequence shown here is derived from an EMBL/GenBank/DDBJ whole genome shotgun (WGS) entry which is preliminary data.</text>
</comment>
<feature type="domain" description="Nitroreductase" evidence="1">
    <location>
        <begin position="55"/>
        <end position="238"/>
    </location>
</feature>
<dbReference type="InterPro" id="IPR052544">
    <property type="entry name" value="Bacteriocin_Proc_Enz"/>
</dbReference>